<dbReference type="PANTHER" id="PTHR45923:SF2">
    <property type="entry name" value="PROTEIN SEY1"/>
    <property type="match status" value="1"/>
</dbReference>
<dbReference type="HOGENOM" id="CLU_011270_0_0_1"/>
<evidence type="ECO:0000256" key="2">
    <source>
        <dbReference type="ARBA" id="ARBA00022741"/>
    </source>
</evidence>
<sequence length="837" mass="93514">MESLEDLKAAVGASMTSISPAINGQNHAAAPTAVASQLGVGPSSATSGTSSRQVSLSSGSASSGREMLQIIDEDQTFTDQLPEFMKRCGLYDKGFSYDVVAVFGSQSTGKSTLLNRVFGTSFAVMSEHERRQTTKGIWMSKGESMPVLIMDVEGTDGRERGEDQDFERKSALFSMASAEVILVNLWEHQVGLYQGANMGLLKTVMEVNLGLFQASKSKQTSKGQDKTLLLFVIRDHIEPGGTPLANLSRTLTADLERLWSGLSKPEGLEQSRISDYFDLDFVTLPHKLLKPEQFDVECSQLRTRFVDRHDPNYVFKPIYHKRIPADGLSIYFSQIWSQVLSNKDLDLPSQQELLAQYRCDEIASLAFADFETDIKLHRKPVEGGKLVEALGKLMAAGRATCIAKFDRDASRYHPAVYQRKRAELLAKANASLSPLYVGQLKNVHKQVVRDFKAAILAQLKADSYDFASVVDQTRQKAESTFITEAKALSLDGTDWSYDDALVQLREDITAIADTCRVEETKRMVTSIERALKKAYNEPVEIALKKPTTEMWDNVLKAYKTAIAKAETAYLAKAGSFNCTEEENTAALSSLRRKAWLSLRQKIDEQVSESALLVKLKLAFEDRFRYDAEGIPRVWKPEDNMDDLFRSARESTLALIPLYANIRPSDPANQYVLSAEDAASTSDDVEPFDFDESLVVLSETKSDELANRFRREADAYYVEAKRSLVSSISQIPVWMYCVLVALGWNEFIAVIRSPIYFTLLLLGATAAYITIQLNMVGPVMTIGRSVINETYRVGHEKLREHFNTPEIRRMYEGSVAVPAEPMELQSRAQNTTDDQKER</sequence>
<dbReference type="Gene3D" id="3.40.50.300">
    <property type="entry name" value="P-loop containing nucleotide triphosphate hydrolases"/>
    <property type="match status" value="1"/>
</dbReference>
<keyword evidence="5 8" id="KW-1133">Transmembrane helix</keyword>
<dbReference type="Pfam" id="PF20428">
    <property type="entry name" value="Sey1_3HB"/>
    <property type="match status" value="1"/>
</dbReference>
<dbReference type="GO" id="GO:0005789">
    <property type="term" value="C:endoplasmic reticulum membrane"/>
    <property type="evidence" value="ECO:0007669"/>
    <property type="project" value="UniProtKB-SubCell"/>
</dbReference>
<reference evidence="12 13" key="1">
    <citation type="journal article" date="2011" name="J. Gen. Appl. Microbiol.">
        <title>Draft genome sequencing of the enigmatic basidiomycete Mixia osmundae.</title>
        <authorList>
            <person name="Nishida H."/>
            <person name="Nagatsuka Y."/>
            <person name="Sugiyama J."/>
        </authorList>
    </citation>
    <scope>NUCLEOTIDE SEQUENCE [LARGE SCALE GENOMIC DNA]</scope>
    <source>
        <strain evidence="13">CBS 9802 / IAM 14324 / JCM 22182 / KY 12970</strain>
    </source>
</reference>
<comment type="caution">
    <text evidence="12">The sequence shown here is derived from an EMBL/GenBank/DDBJ whole genome shotgun (WGS) entry which is preliminary data.</text>
</comment>
<feature type="domain" description="GB1/RHD3-type G" evidence="11">
    <location>
        <begin position="94"/>
        <end position="319"/>
    </location>
</feature>
<evidence type="ECO:0000313" key="12">
    <source>
        <dbReference type="EMBL" id="GAA94929.1"/>
    </source>
</evidence>
<reference evidence="12 13" key="2">
    <citation type="journal article" date="2012" name="Open Biol.">
        <title>Characteristics of nucleosomes and linker DNA regions on the genome of the basidiomycete Mixia osmundae revealed by mono- and dinucleosome mapping.</title>
        <authorList>
            <person name="Nishida H."/>
            <person name="Kondo S."/>
            <person name="Matsumoto T."/>
            <person name="Suzuki Y."/>
            <person name="Yoshikawa H."/>
            <person name="Taylor T.D."/>
            <person name="Sugiyama J."/>
        </authorList>
    </citation>
    <scope>NUCLEOTIDE SEQUENCE [LARGE SCALE GENOMIC DNA]</scope>
    <source>
        <strain evidence="13">CBS 9802 / IAM 14324 / JCM 22182 / KY 12970</strain>
    </source>
</reference>
<feature type="topological domain" description="Cytoplasmic" evidence="8">
    <location>
        <begin position="775"/>
        <end position="837"/>
    </location>
</feature>
<dbReference type="PANTHER" id="PTHR45923">
    <property type="entry name" value="PROTEIN SEY1"/>
    <property type="match status" value="1"/>
</dbReference>
<dbReference type="GO" id="GO:0005525">
    <property type="term" value="F:GTP binding"/>
    <property type="evidence" value="ECO:0007669"/>
    <property type="project" value="UniProtKB-UniRule"/>
</dbReference>
<feature type="transmembrane region" description="Helical" evidence="10">
    <location>
        <begin position="754"/>
        <end position="774"/>
    </location>
</feature>
<evidence type="ECO:0000259" key="11">
    <source>
        <dbReference type="PROSITE" id="PS51715"/>
    </source>
</evidence>
<dbReference type="EMBL" id="BABT02000052">
    <property type="protein sequence ID" value="GAA94929.1"/>
    <property type="molecule type" value="Genomic_DNA"/>
</dbReference>
<dbReference type="eggNOG" id="KOG2203">
    <property type="taxonomic scope" value="Eukaryota"/>
</dbReference>
<dbReference type="AlphaFoldDB" id="G7DWG9"/>
<dbReference type="Pfam" id="PF05879">
    <property type="entry name" value="RHD3_GTPase"/>
    <property type="match status" value="1"/>
</dbReference>
<dbReference type="InterPro" id="IPR030386">
    <property type="entry name" value="G_GB1_RHD3_dom"/>
</dbReference>
<dbReference type="Proteomes" id="UP000009131">
    <property type="component" value="Unassembled WGS sequence"/>
</dbReference>
<dbReference type="STRING" id="764103.G7DWG9"/>
<keyword evidence="6 8" id="KW-0342">GTP-binding</keyword>
<dbReference type="SUPFAM" id="SSF52540">
    <property type="entry name" value="P-loop containing nucleoside triphosphate hydrolases"/>
    <property type="match status" value="1"/>
</dbReference>
<evidence type="ECO:0000256" key="7">
    <source>
        <dbReference type="ARBA" id="ARBA00023136"/>
    </source>
</evidence>
<dbReference type="OrthoDB" id="1597724at2759"/>
<feature type="topological domain" description="Cytoplasmic" evidence="8">
    <location>
        <begin position="1"/>
        <end position="729"/>
    </location>
</feature>
<keyword evidence="13" id="KW-1185">Reference proteome</keyword>
<dbReference type="GO" id="GO:0016320">
    <property type="term" value="P:endoplasmic reticulum membrane fusion"/>
    <property type="evidence" value="ECO:0007669"/>
    <property type="project" value="TreeGrafter"/>
</dbReference>
<keyword evidence="3 8" id="KW-0378">Hydrolase</keyword>
<dbReference type="RefSeq" id="XP_014565906.1">
    <property type="nucleotide sequence ID" value="XM_014710420.1"/>
</dbReference>
<feature type="compositionally biased region" description="Low complexity" evidence="9">
    <location>
        <begin position="47"/>
        <end position="61"/>
    </location>
</feature>
<dbReference type="FunCoup" id="G7DWG9">
    <property type="interactions" value="126"/>
</dbReference>
<keyword evidence="7 8" id="KW-0472">Membrane</keyword>
<proteinExistence type="inferred from homology"/>
<evidence type="ECO:0000256" key="9">
    <source>
        <dbReference type="SAM" id="MobiDB-lite"/>
    </source>
</evidence>
<dbReference type="FunFam" id="3.40.50.300:FF:000727">
    <property type="entry name" value="Protein SEY1 homolog"/>
    <property type="match status" value="1"/>
</dbReference>
<comment type="subcellular location">
    <subcellularLocation>
        <location evidence="8">Endoplasmic reticulum membrane</location>
        <topology evidence="8">Multi-pass membrane protein</topology>
    </subcellularLocation>
    <text evidence="8">Enriched in the cortical ER. Concentrated in punctae along the ER tubules.</text>
</comment>
<evidence type="ECO:0000256" key="10">
    <source>
        <dbReference type="SAM" id="Phobius"/>
    </source>
</evidence>
<dbReference type="GO" id="GO:0003924">
    <property type="term" value="F:GTPase activity"/>
    <property type="evidence" value="ECO:0007669"/>
    <property type="project" value="UniProtKB-UniRule"/>
</dbReference>
<keyword evidence="2 8" id="KW-0547">Nucleotide-binding</keyword>
<protein>
    <recommendedName>
        <fullName evidence="11">GB1/RHD3-type G domain-containing protein</fullName>
    </recommendedName>
</protein>
<name>G7DWG9_MIXOS</name>
<dbReference type="InParanoid" id="G7DWG9"/>
<gene>
    <name evidence="12" type="primary">Mo01584</name>
    <name evidence="8" type="synonym">SEY1</name>
    <name evidence="12" type="ORF">E5Q_01584</name>
</gene>
<dbReference type="OMA" id="PIIKMTE"/>
<feature type="region of interest" description="Disordered" evidence="9">
    <location>
        <begin position="38"/>
        <end position="61"/>
    </location>
</feature>
<dbReference type="CDD" id="cd01851">
    <property type="entry name" value="GBP"/>
    <property type="match status" value="1"/>
</dbReference>
<comment type="similarity">
    <text evidence="8">Belongs to the TRAFAC class dynamin-like GTPase superfamily. GB1/RHD3 GTPase family. RHD3 subfamily.</text>
</comment>
<evidence type="ECO:0000256" key="1">
    <source>
        <dbReference type="ARBA" id="ARBA00022692"/>
    </source>
</evidence>
<organism evidence="12 13">
    <name type="scientific">Mixia osmundae (strain CBS 9802 / IAM 14324 / JCM 22182 / KY 12970)</name>
    <dbReference type="NCBI Taxonomy" id="764103"/>
    <lineage>
        <taxon>Eukaryota</taxon>
        <taxon>Fungi</taxon>
        <taxon>Dikarya</taxon>
        <taxon>Basidiomycota</taxon>
        <taxon>Pucciniomycotina</taxon>
        <taxon>Mixiomycetes</taxon>
        <taxon>Mixiales</taxon>
        <taxon>Mixiaceae</taxon>
        <taxon>Mixia</taxon>
    </lineage>
</organism>
<evidence type="ECO:0000256" key="4">
    <source>
        <dbReference type="ARBA" id="ARBA00022824"/>
    </source>
</evidence>
<feature type="topological domain" description="Lumenal" evidence="8">
    <location>
        <begin position="751"/>
        <end position="753"/>
    </location>
</feature>
<evidence type="ECO:0000256" key="6">
    <source>
        <dbReference type="ARBA" id="ARBA00023134"/>
    </source>
</evidence>
<accession>G7DWG9</accession>
<evidence type="ECO:0000256" key="3">
    <source>
        <dbReference type="ARBA" id="ARBA00022801"/>
    </source>
</evidence>
<dbReference type="InterPro" id="IPR046758">
    <property type="entry name" value="Sey1/RHD3-like_3HB"/>
</dbReference>
<keyword evidence="1 8" id="KW-0812">Transmembrane</keyword>
<evidence type="ECO:0000313" key="13">
    <source>
        <dbReference type="Proteomes" id="UP000009131"/>
    </source>
</evidence>
<feature type="binding site" evidence="8">
    <location>
        <begin position="104"/>
        <end position="111"/>
    </location>
    <ligand>
        <name>GTP</name>
        <dbReference type="ChEBI" id="CHEBI:37565"/>
    </ligand>
</feature>
<dbReference type="PROSITE" id="PS51715">
    <property type="entry name" value="G_GB1_RHD3"/>
    <property type="match status" value="1"/>
</dbReference>
<evidence type="ECO:0000256" key="8">
    <source>
        <dbReference type="HAMAP-Rule" id="MF_03109"/>
    </source>
</evidence>
<evidence type="ECO:0000256" key="5">
    <source>
        <dbReference type="ARBA" id="ARBA00022989"/>
    </source>
</evidence>
<dbReference type="InterPro" id="IPR008803">
    <property type="entry name" value="RHD3/Sey1"/>
</dbReference>
<dbReference type="HAMAP" id="MF_03109">
    <property type="entry name" value="Sey1"/>
    <property type="match status" value="1"/>
</dbReference>
<keyword evidence="4 8" id="KW-0256">Endoplasmic reticulum</keyword>
<dbReference type="InterPro" id="IPR027417">
    <property type="entry name" value="P-loop_NTPase"/>
</dbReference>